<dbReference type="Pfam" id="PF00496">
    <property type="entry name" value="SBP_bac_5"/>
    <property type="match status" value="1"/>
</dbReference>
<dbReference type="EMBL" id="FNVT01000024">
    <property type="protein sequence ID" value="SEH02172.1"/>
    <property type="molecule type" value="Genomic_DNA"/>
</dbReference>
<dbReference type="GO" id="GO:0042597">
    <property type="term" value="C:periplasmic space"/>
    <property type="evidence" value="ECO:0007669"/>
    <property type="project" value="UniProtKB-ARBA"/>
</dbReference>
<protein>
    <submittedName>
        <fullName evidence="4">Peptide/nickel transport system substrate-binding protein</fullName>
    </submittedName>
</protein>
<dbReference type="InterPro" id="IPR030678">
    <property type="entry name" value="Peptide/Ni-bd"/>
</dbReference>
<organism evidence="4 5">
    <name type="scientific">Nonomuraea solani</name>
    <dbReference type="NCBI Taxonomy" id="1144553"/>
    <lineage>
        <taxon>Bacteria</taxon>
        <taxon>Bacillati</taxon>
        <taxon>Actinomycetota</taxon>
        <taxon>Actinomycetes</taxon>
        <taxon>Streptosporangiales</taxon>
        <taxon>Streptosporangiaceae</taxon>
        <taxon>Nonomuraea</taxon>
    </lineage>
</organism>
<evidence type="ECO:0000313" key="5">
    <source>
        <dbReference type="Proteomes" id="UP000236732"/>
    </source>
</evidence>
<keyword evidence="5" id="KW-1185">Reference proteome</keyword>
<dbReference type="PIRSF" id="PIRSF002741">
    <property type="entry name" value="MppA"/>
    <property type="match status" value="1"/>
</dbReference>
<proteinExistence type="predicted"/>
<dbReference type="CDD" id="cd00995">
    <property type="entry name" value="PBP2_NikA_DppA_OppA_like"/>
    <property type="match status" value="1"/>
</dbReference>
<accession>A0A1H6EWL3</accession>
<dbReference type="Gene3D" id="3.40.190.10">
    <property type="entry name" value="Periplasmic binding protein-like II"/>
    <property type="match status" value="1"/>
</dbReference>
<dbReference type="InterPro" id="IPR039424">
    <property type="entry name" value="SBP_5"/>
</dbReference>
<evidence type="ECO:0000259" key="3">
    <source>
        <dbReference type="Pfam" id="PF00496"/>
    </source>
</evidence>
<dbReference type="PANTHER" id="PTHR30290:SF38">
    <property type="entry name" value="D,D-DIPEPTIDE-BINDING PERIPLASMIC PROTEIN DDPA-RELATED"/>
    <property type="match status" value="1"/>
</dbReference>
<dbReference type="Gene3D" id="3.10.105.10">
    <property type="entry name" value="Dipeptide-binding Protein, Domain 3"/>
    <property type="match status" value="1"/>
</dbReference>
<evidence type="ECO:0000256" key="2">
    <source>
        <dbReference type="SAM" id="SignalP"/>
    </source>
</evidence>
<dbReference type="GO" id="GO:1904680">
    <property type="term" value="F:peptide transmembrane transporter activity"/>
    <property type="evidence" value="ECO:0007669"/>
    <property type="project" value="TreeGrafter"/>
</dbReference>
<dbReference type="GO" id="GO:0015833">
    <property type="term" value="P:peptide transport"/>
    <property type="evidence" value="ECO:0007669"/>
    <property type="project" value="TreeGrafter"/>
</dbReference>
<reference evidence="4 5" key="1">
    <citation type="submission" date="2016-10" db="EMBL/GenBank/DDBJ databases">
        <authorList>
            <person name="de Groot N.N."/>
        </authorList>
    </citation>
    <scope>NUCLEOTIDE SEQUENCE [LARGE SCALE GENOMIC DNA]</scope>
    <source>
        <strain evidence="4 5">CGMCC 4.7037</strain>
    </source>
</reference>
<dbReference type="GO" id="GO:0043190">
    <property type="term" value="C:ATP-binding cassette (ABC) transporter complex"/>
    <property type="evidence" value="ECO:0007669"/>
    <property type="project" value="InterPro"/>
</dbReference>
<feature type="chain" id="PRO_5039214072" evidence="2">
    <location>
        <begin position="23"/>
        <end position="512"/>
    </location>
</feature>
<name>A0A1H6EWL3_9ACTN</name>
<dbReference type="OrthoDB" id="9046151at2"/>
<dbReference type="Proteomes" id="UP000236732">
    <property type="component" value="Unassembled WGS sequence"/>
</dbReference>
<evidence type="ECO:0000256" key="1">
    <source>
        <dbReference type="ARBA" id="ARBA00022729"/>
    </source>
</evidence>
<feature type="domain" description="Solute-binding protein family 5" evidence="3">
    <location>
        <begin position="84"/>
        <end position="423"/>
    </location>
</feature>
<keyword evidence="1 2" id="KW-0732">Signal</keyword>
<dbReference type="PROSITE" id="PS51257">
    <property type="entry name" value="PROKAR_LIPOPROTEIN"/>
    <property type="match status" value="1"/>
</dbReference>
<feature type="signal peptide" evidence="2">
    <location>
        <begin position="1"/>
        <end position="22"/>
    </location>
</feature>
<sequence length="512" mass="54229">MRNKTGAVVLALTLLGSTACQSAVEQADRAAAKSASCTPGGTLTGALASPSDTSAALTGRPGNVFWVRNIVEPLWYLTNDSPDPKPLLAKSWTFEDDDKTLVLTLNQGVKFHTGRAFTADDVVYTFSEVTKAGSPSNFGPIVSTWKITATAPDTVTITSPTALTQSAQTILDGTPIVDRDTYADMASGKKLVGTGPFTLDVYRPGASMTLKKNPDYWQPGLPKLDRVEIPVIADSTAQIAALQSGRVHLASGLTVQDAMTTADGKKFTLEKSGGIFYLFGMDTSKAPLDKKEVRQAIAYAIDRERINQQVFGGLGKTGELMWPESAPGYPKELANHYAYDPAKAKELIASAGAEGATVDLTYLQHPILAAMYSVIANNLQAAGLKVTGEALAIGDYQKRVATAGFTMAYLNNAANVGQSAQVLLSVLPQIRLKNNSLSYDDPEFAKLSKAVTTATKDTGPDALKKLTEYMVDQANVQLVVAAPVTTVQAANVSGVIRTAMGSMFQSACLTAK</sequence>
<dbReference type="SUPFAM" id="SSF53850">
    <property type="entry name" value="Periplasmic binding protein-like II"/>
    <property type="match status" value="1"/>
</dbReference>
<dbReference type="InterPro" id="IPR000914">
    <property type="entry name" value="SBP_5_dom"/>
</dbReference>
<dbReference type="AlphaFoldDB" id="A0A1H6EWL3"/>
<evidence type="ECO:0000313" key="4">
    <source>
        <dbReference type="EMBL" id="SEH02172.1"/>
    </source>
</evidence>
<gene>
    <name evidence="4" type="ORF">SAMN05444920_124107</name>
</gene>
<dbReference type="PANTHER" id="PTHR30290">
    <property type="entry name" value="PERIPLASMIC BINDING COMPONENT OF ABC TRANSPORTER"/>
    <property type="match status" value="1"/>
</dbReference>
<dbReference type="RefSeq" id="WP_103963227.1">
    <property type="nucleotide sequence ID" value="NZ_FNVT01000024.1"/>
</dbReference>